<accession>A0ACB9Z6T0</accession>
<organism evidence="1 2">
    <name type="scientific">Hypoxylon rubiginosum</name>
    <dbReference type="NCBI Taxonomy" id="110542"/>
    <lineage>
        <taxon>Eukaryota</taxon>
        <taxon>Fungi</taxon>
        <taxon>Dikarya</taxon>
        <taxon>Ascomycota</taxon>
        <taxon>Pezizomycotina</taxon>
        <taxon>Sordariomycetes</taxon>
        <taxon>Xylariomycetidae</taxon>
        <taxon>Xylariales</taxon>
        <taxon>Hypoxylaceae</taxon>
        <taxon>Hypoxylon</taxon>
    </lineage>
</organism>
<evidence type="ECO:0000313" key="2">
    <source>
        <dbReference type="Proteomes" id="UP001497700"/>
    </source>
</evidence>
<sequence length="526" mass="58764">MRTISNRVLPTAARYVSVLLAALLVYYVIREPLNVAVSDILIPEIKSFRTTGPGSDQEGVPLVGTNGKPPPVGPAGAAEAIREKNAQKPMGDGNDGIAYVKKYKPDPVPYSPIADHFAWITYDDFPPPVLENNVPPNPRVDESTPLLIGFTTNWPLLLQCVSSYIAAGWPPEDIHVVENTGTFLANRQQELELQNPFFLNHTALGVLGVKVLATPTLLSFSQLQNFYLNLALDRDWQYFWWSHMDVVVMSDEDVKKNDRDHDWDHDPYATLYERSVGLLRYLKGPDMPPWATHFFSYDHLALVNRDAYLEVGGWDTQIPYQAADCDMYLRLHWAGYWQPQSEAGLVFDVAAVLDDIAALFRVPGAHAAFRGDPVYAESGEASSATERAHKEAELKREQDMWPWVDKEGETFAHLVEVVGRMQEAKWASAADEGARRRNAWVGGRQTGGQDDPFYRDPEGFAAGVETLTDAGRRVFADKWGHRGCDLLAMGIEGKDAWRLERDWDVRESSGGVGGNWGRDWMTGTSG</sequence>
<keyword evidence="2" id="KW-1185">Reference proteome</keyword>
<proteinExistence type="predicted"/>
<evidence type="ECO:0000313" key="1">
    <source>
        <dbReference type="EMBL" id="KAI4867017.1"/>
    </source>
</evidence>
<comment type="caution">
    <text evidence="1">The sequence shown here is derived from an EMBL/GenBank/DDBJ whole genome shotgun (WGS) entry which is preliminary data.</text>
</comment>
<dbReference type="EMBL" id="MU393452">
    <property type="protein sequence ID" value="KAI4867017.1"/>
    <property type="molecule type" value="Genomic_DNA"/>
</dbReference>
<reference evidence="1 2" key="1">
    <citation type="journal article" date="2022" name="New Phytol.">
        <title>Ecological generalism drives hyperdiversity of secondary metabolite gene clusters in xylarialean endophytes.</title>
        <authorList>
            <person name="Franco M.E.E."/>
            <person name="Wisecaver J.H."/>
            <person name="Arnold A.E."/>
            <person name="Ju Y.M."/>
            <person name="Slot J.C."/>
            <person name="Ahrendt S."/>
            <person name="Moore L.P."/>
            <person name="Eastman K.E."/>
            <person name="Scott K."/>
            <person name="Konkel Z."/>
            <person name="Mondo S.J."/>
            <person name="Kuo A."/>
            <person name="Hayes R.D."/>
            <person name="Haridas S."/>
            <person name="Andreopoulos B."/>
            <person name="Riley R."/>
            <person name="LaButti K."/>
            <person name="Pangilinan J."/>
            <person name="Lipzen A."/>
            <person name="Amirebrahimi M."/>
            <person name="Yan J."/>
            <person name="Adam C."/>
            <person name="Keymanesh K."/>
            <person name="Ng V."/>
            <person name="Louie K."/>
            <person name="Northen T."/>
            <person name="Drula E."/>
            <person name="Henrissat B."/>
            <person name="Hsieh H.M."/>
            <person name="Youens-Clark K."/>
            <person name="Lutzoni F."/>
            <person name="Miadlikowska J."/>
            <person name="Eastwood D.C."/>
            <person name="Hamelin R.C."/>
            <person name="Grigoriev I.V."/>
            <person name="U'Ren J.M."/>
        </authorList>
    </citation>
    <scope>NUCLEOTIDE SEQUENCE [LARGE SCALE GENOMIC DNA]</scope>
    <source>
        <strain evidence="1 2">CBS 119005</strain>
    </source>
</reference>
<protein>
    <submittedName>
        <fullName evidence="1">Uncharacterized protein</fullName>
    </submittedName>
</protein>
<dbReference type="Proteomes" id="UP001497700">
    <property type="component" value="Unassembled WGS sequence"/>
</dbReference>
<name>A0ACB9Z6T0_9PEZI</name>
<gene>
    <name evidence="1" type="ORF">F4820DRAFT_232643</name>
</gene>